<feature type="region of interest" description="Disordered" evidence="1">
    <location>
        <begin position="74"/>
        <end position="99"/>
    </location>
</feature>
<evidence type="ECO:0000256" key="1">
    <source>
        <dbReference type="SAM" id="MobiDB-lite"/>
    </source>
</evidence>
<reference evidence="2 3" key="1">
    <citation type="submission" date="2019-03" db="EMBL/GenBank/DDBJ databases">
        <title>Genomic Encyclopedia of Type Strains, Phase IV (KMG-IV): sequencing the most valuable type-strain genomes for metagenomic binning, comparative biology and taxonomic classification.</title>
        <authorList>
            <person name="Goeker M."/>
        </authorList>
    </citation>
    <scope>NUCLEOTIDE SEQUENCE [LARGE SCALE GENOMIC DNA]</scope>
    <source>
        <strain evidence="2 3">DSM 45775</strain>
    </source>
</reference>
<dbReference type="OrthoDB" id="3691334at2"/>
<evidence type="ECO:0000313" key="3">
    <source>
        <dbReference type="Proteomes" id="UP000295705"/>
    </source>
</evidence>
<comment type="caution">
    <text evidence="2">The sequence shown here is derived from an EMBL/GenBank/DDBJ whole genome shotgun (WGS) entry which is preliminary data.</text>
</comment>
<proteinExistence type="predicted"/>
<dbReference type="EMBL" id="SNYO01000001">
    <property type="protein sequence ID" value="TDQ65348.1"/>
    <property type="molecule type" value="Genomic_DNA"/>
</dbReference>
<dbReference type="Proteomes" id="UP000295705">
    <property type="component" value="Unassembled WGS sequence"/>
</dbReference>
<evidence type="ECO:0000313" key="2">
    <source>
        <dbReference type="EMBL" id="TDQ65348.1"/>
    </source>
</evidence>
<sequence>MSTDCIGCGCGIPAERAELGYTYCTAPDCQARFRRGPTVTAVAVNKSGDAFRVAGTTEIAARAAAGEFAQKNTGLGTEHVDTPPRVPAPRRPVTRRPARAVRPTWTPAQENIVRLYADMGLSPRQIAERARANTPRLNITENLAVRVLSTPRSAAELARKHGPRR</sequence>
<accession>A0A4V3DB64</accession>
<name>A0A4V3DB64_9PSEU</name>
<protein>
    <submittedName>
        <fullName evidence="2">Uncharacterized protein</fullName>
    </submittedName>
</protein>
<dbReference type="RefSeq" id="WP_133824713.1">
    <property type="nucleotide sequence ID" value="NZ_BAABHR010000023.1"/>
</dbReference>
<gene>
    <name evidence="2" type="ORF">EV188_101598</name>
</gene>
<dbReference type="AlphaFoldDB" id="A0A4V3DB64"/>
<organism evidence="2 3">
    <name type="scientific">Actinomycetospora succinea</name>
    <dbReference type="NCBI Taxonomy" id="663603"/>
    <lineage>
        <taxon>Bacteria</taxon>
        <taxon>Bacillati</taxon>
        <taxon>Actinomycetota</taxon>
        <taxon>Actinomycetes</taxon>
        <taxon>Pseudonocardiales</taxon>
        <taxon>Pseudonocardiaceae</taxon>
        <taxon>Actinomycetospora</taxon>
    </lineage>
</organism>
<keyword evidence="3" id="KW-1185">Reference proteome</keyword>